<comment type="caution">
    <text evidence="3">The sequence shown here is derived from an EMBL/GenBank/DDBJ whole genome shotgun (WGS) entry which is preliminary data.</text>
</comment>
<dbReference type="Gene3D" id="3.30.470.20">
    <property type="entry name" value="ATP-grasp fold, B domain"/>
    <property type="match status" value="1"/>
</dbReference>
<dbReference type="Gene3D" id="2.40.50.100">
    <property type="match status" value="1"/>
</dbReference>
<dbReference type="SUPFAM" id="SSF51230">
    <property type="entry name" value="Single hybrid motif"/>
    <property type="match status" value="1"/>
</dbReference>
<evidence type="ECO:0000256" key="1">
    <source>
        <dbReference type="ARBA" id="ARBA00023267"/>
    </source>
</evidence>
<protein>
    <recommendedName>
        <fullName evidence="2">Lipoyl-binding domain-containing protein</fullName>
    </recommendedName>
</protein>
<dbReference type="InterPro" id="IPR000089">
    <property type="entry name" value="Biotin_lipoyl"/>
</dbReference>
<reference evidence="3" key="1">
    <citation type="submission" date="2017-08" db="EMBL/GenBank/DDBJ databases">
        <authorList>
            <person name="Polle J.E."/>
            <person name="Barry K."/>
            <person name="Cushman J."/>
            <person name="Schmutz J."/>
            <person name="Tran D."/>
            <person name="Hathwaick L.T."/>
            <person name="Yim W.C."/>
            <person name="Jenkins J."/>
            <person name="Mckie-Krisberg Z.M."/>
            <person name="Prochnik S."/>
            <person name="Lindquist E."/>
            <person name="Dockter R.B."/>
            <person name="Adam C."/>
            <person name="Molina H."/>
            <person name="Bunkerborg J."/>
            <person name="Jin E."/>
            <person name="Buchheim M."/>
            <person name="Magnuson J."/>
        </authorList>
    </citation>
    <scope>NUCLEOTIDE SEQUENCE</scope>
    <source>
        <strain evidence="3">CCAP 19/18</strain>
    </source>
</reference>
<dbReference type="PANTHER" id="PTHR18866:SF33">
    <property type="entry name" value="METHYLCROTONOYL-COA CARBOXYLASE SUBUNIT ALPHA, MITOCHONDRIAL-RELATED"/>
    <property type="match status" value="1"/>
</dbReference>
<evidence type="ECO:0000259" key="2">
    <source>
        <dbReference type="PROSITE" id="PS50968"/>
    </source>
</evidence>
<dbReference type="InterPro" id="IPR011053">
    <property type="entry name" value="Single_hybrid_motif"/>
</dbReference>
<dbReference type="SUPFAM" id="SSF51246">
    <property type="entry name" value="Rudiment single hybrid motif"/>
    <property type="match status" value="1"/>
</dbReference>
<gene>
    <name evidence="3" type="ORF">DUNSADRAFT_17512</name>
</gene>
<organism evidence="3 4">
    <name type="scientific">Dunaliella salina</name>
    <name type="common">Green alga</name>
    <name type="synonym">Protococcus salinus</name>
    <dbReference type="NCBI Taxonomy" id="3046"/>
    <lineage>
        <taxon>Eukaryota</taxon>
        <taxon>Viridiplantae</taxon>
        <taxon>Chlorophyta</taxon>
        <taxon>core chlorophytes</taxon>
        <taxon>Chlorophyceae</taxon>
        <taxon>CS clade</taxon>
        <taxon>Chlamydomonadales</taxon>
        <taxon>Dunaliellaceae</taxon>
        <taxon>Dunaliella</taxon>
    </lineage>
</organism>
<sequence>MFKGRKQGISTSEGSKNRADTVSLIYLCHGQHTASHHTLQVAGLPTNLQFLQRLCAHPAFVAADLDTGFLARHLPDLLTPQPIPMGVAALAGVARHLMQCLDHAPSTTSGKPSLGAWAIPDLKRLWYSGSRVFRDVLLPTQAVLSSDSSSNSNSKVDRLAIALTIRGQDSFEVQVEGLQEQEGEALCSSGNSSSVAGQNAILVKHAQLAADAQIREQMQDCSPGNHVIWKLEAEVHGCRMQADLVQFMRGQSEMVMCMWFKGYPESFEFRWPVLSWSRGLDAAAAAAAAPGSLGGKVTAPMPGKVAKVLVQDGDKVAVGQGLLALEAMKMEHMVVAPKSGIILQTSVYQDQQVSDGEVLMRIGYEGENCPGNT</sequence>
<feature type="domain" description="Lipoyl-binding" evidence="2">
    <location>
        <begin position="284"/>
        <end position="363"/>
    </location>
</feature>
<accession>A0ABQ7GZY3</accession>
<dbReference type="EMBL" id="MU069521">
    <property type="protein sequence ID" value="KAF5840165.1"/>
    <property type="molecule type" value="Genomic_DNA"/>
</dbReference>
<dbReference type="CDD" id="cd06850">
    <property type="entry name" value="biotinyl_domain"/>
    <property type="match status" value="1"/>
</dbReference>
<dbReference type="Proteomes" id="UP000815325">
    <property type="component" value="Unassembled WGS sequence"/>
</dbReference>
<dbReference type="InterPro" id="IPR011054">
    <property type="entry name" value="Rudment_hybrid_motif"/>
</dbReference>
<keyword evidence="4" id="KW-1185">Reference proteome</keyword>
<dbReference type="InterPro" id="IPR001882">
    <property type="entry name" value="Biotin_BS"/>
</dbReference>
<keyword evidence="1" id="KW-0092">Biotin</keyword>
<dbReference type="Pfam" id="PF00364">
    <property type="entry name" value="Biotin_lipoyl"/>
    <property type="match status" value="1"/>
</dbReference>
<dbReference type="PROSITE" id="PS00188">
    <property type="entry name" value="BIOTIN"/>
    <property type="match status" value="1"/>
</dbReference>
<evidence type="ECO:0000313" key="3">
    <source>
        <dbReference type="EMBL" id="KAF5840165.1"/>
    </source>
</evidence>
<dbReference type="PANTHER" id="PTHR18866">
    <property type="entry name" value="CARBOXYLASE:PYRUVATE/ACETYL-COA/PROPIONYL-COA CARBOXYLASE"/>
    <property type="match status" value="1"/>
</dbReference>
<proteinExistence type="predicted"/>
<dbReference type="PROSITE" id="PS50968">
    <property type="entry name" value="BIOTINYL_LIPOYL"/>
    <property type="match status" value="1"/>
</dbReference>
<dbReference type="InterPro" id="IPR050856">
    <property type="entry name" value="Biotin_carboxylase_complex"/>
</dbReference>
<evidence type="ECO:0000313" key="4">
    <source>
        <dbReference type="Proteomes" id="UP000815325"/>
    </source>
</evidence>
<name>A0ABQ7GZY3_DUNSA</name>